<dbReference type="RefSeq" id="WP_162900024.1">
    <property type="nucleotide sequence ID" value="NZ_CP130143.1"/>
</dbReference>
<keyword evidence="2" id="KW-1185">Reference proteome</keyword>
<name>A0ABY9H3T5_9GAMM</name>
<reference evidence="1 2" key="1">
    <citation type="submission" date="2023-08" db="EMBL/GenBank/DDBJ databases">
        <title>Transcriptome Analysis of Halomonas alkalicola CICC 11012s to Identify the Genes Involved in Alkaline Tolerances.</title>
        <authorList>
            <person name="Zhai L."/>
        </authorList>
    </citation>
    <scope>NUCLEOTIDE SEQUENCE [LARGE SCALE GENOMIC DNA]</scope>
    <source>
        <strain evidence="1 2">CICC 11012s</strain>
    </source>
</reference>
<evidence type="ECO:0000313" key="2">
    <source>
        <dbReference type="Proteomes" id="UP001235344"/>
    </source>
</evidence>
<protein>
    <submittedName>
        <fullName evidence="1">Uncharacterized protein</fullName>
    </submittedName>
</protein>
<organism evidence="1 2">
    <name type="scientific">Halomonas alkalicola</name>
    <dbReference type="NCBI Taxonomy" id="1930622"/>
    <lineage>
        <taxon>Bacteria</taxon>
        <taxon>Pseudomonadati</taxon>
        <taxon>Pseudomonadota</taxon>
        <taxon>Gammaproteobacteria</taxon>
        <taxon>Oceanospirillales</taxon>
        <taxon>Halomonadaceae</taxon>
        <taxon>Halomonas</taxon>
    </lineage>
</organism>
<accession>A0ABY9H3T5</accession>
<gene>
    <name evidence="1" type="ORF">B6N23_15265</name>
</gene>
<evidence type="ECO:0000313" key="1">
    <source>
        <dbReference type="EMBL" id="WLI73084.1"/>
    </source>
</evidence>
<dbReference type="Proteomes" id="UP001235344">
    <property type="component" value="Chromosome"/>
</dbReference>
<proteinExistence type="predicted"/>
<sequence length="53" mass="6099">MSNAKAIYPTIWDLASDQRPVIMPLLRGVWRAMMKMAEAQCRAQAGREYLPYV</sequence>
<dbReference type="EMBL" id="CP131913">
    <property type="protein sequence ID" value="WLI73084.1"/>
    <property type="molecule type" value="Genomic_DNA"/>
</dbReference>